<dbReference type="WBParaSite" id="ALUE_0000567501-mRNA-1">
    <property type="protein sequence ID" value="ALUE_0000567501-mRNA-1"/>
    <property type="gene ID" value="ALUE_0000567501"/>
</dbReference>
<evidence type="ECO:0000313" key="4">
    <source>
        <dbReference type="Proteomes" id="UP000036681"/>
    </source>
</evidence>
<dbReference type="CDD" id="cd07380">
    <property type="entry name" value="MPP_CWF19_N"/>
    <property type="match status" value="1"/>
</dbReference>
<dbReference type="PANTHER" id="PTHR12072:SF4">
    <property type="entry name" value="CWF19-LIKE PROTEIN 1"/>
    <property type="match status" value="1"/>
</dbReference>
<dbReference type="PANTHER" id="PTHR12072">
    <property type="entry name" value="CWF19, CELL CYCLE CONTROL PROTEIN"/>
    <property type="match status" value="1"/>
</dbReference>
<dbReference type="Proteomes" id="UP000036681">
    <property type="component" value="Unplaced"/>
</dbReference>
<dbReference type="AlphaFoldDB" id="A0A9J2P6Z6"/>
<organism evidence="4 5">
    <name type="scientific">Ascaris lumbricoides</name>
    <name type="common">Giant roundworm</name>
    <dbReference type="NCBI Taxonomy" id="6252"/>
    <lineage>
        <taxon>Eukaryota</taxon>
        <taxon>Metazoa</taxon>
        <taxon>Ecdysozoa</taxon>
        <taxon>Nematoda</taxon>
        <taxon>Chromadorea</taxon>
        <taxon>Rhabditida</taxon>
        <taxon>Spirurina</taxon>
        <taxon>Ascaridomorpha</taxon>
        <taxon>Ascaridoidea</taxon>
        <taxon>Ascarididae</taxon>
        <taxon>Ascaris</taxon>
    </lineage>
</organism>
<dbReference type="GO" id="GO:0000398">
    <property type="term" value="P:mRNA splicing, via spliceosome"/>
    <property type="evidence" value="ECO:0007669"/>
    <property type="project" value="TreeGrafter"/>
</dbReference>
<dbReference type="GO" id="GO:0061632">
    <property type="term" value="F:RNA lariat debranching enzyme activator activity"/>
    <property type="evidence" value="ECO:0007669"/>
    <property type="project" value="TreeGrafter"/>
</dbReference>
<sequence>MSIKASKVLVSGDVNGHFDQLIKRVTNVCKKNGPFDMLICVGEFFGIDVEMNQKVIDGKLEFPITTYVLGPCCPSTSAFYPDDSAELSSSVTFLGKKGILNTASGLQVAYLSGIEGRQCTAFQFTKDTVNELLLPVKMGSGFLGVDLLLTSMWPSQVWKHSSNQPSREVDGSRLISKLAAGLKPRYHFAGMGIHYERDPYRNHRVLLEAAQHVTRFIGLASVDNSDKQKWLYAFSIVPMRKMSRMELTAQPPNTSEFPYMEIIADLILEERASAEVKNASDGGQQFFFDMSEEVEDHASAEEKNASDGGQQYFFDMSEEVEDHVDRGGRRRKKYDDEGPSARQARVQQPCWFCLSNVDVEKYLVVSVGSHCYAAMPKGPLTDGHLMILPIGSFIQVVPVPKRCSKALRSSFTNAAQLKNIEMVFMEPDQQIWDMVNEGCPYFYVELPDGTRMAALGVRNFPLQFGREVLAGRALLNCEEKVDWRNCELAKDEQTILVKKLQDSFKPFDFTDNDSDSE</sequence>
<feature type="domain" description="Cwf19-like C-terminal" evidence="3">
    <location>
        <begin position="341"/>
        <end position="426"/>
    </location>
</feature>
<feature type="domain" description="Cwf19-like protein C-terminal" evidence="2">
    <location>
        <begin position="427"/>
        <end position="510"/>
    </location>
</feature>
<dbReference type="InterPro" id="IPR040194">
    <property type="entry name" value="Cwf19-like"/>
</dbReference>
<comment type="similarity">
    <text evidence="1">Belongs to the CWF19 family.</text>
</comment>
<dbReference type="GO" id="GO:0071014">
    <property type="term" value="C:post-mRNA release spliceosomal complex"/>
    <property type="evidence" value="ECO:0007669"/>
    <property type="project" value="TreeGrafter"/>
</dbReference>
<evidence type="ECO:0000259" key="3">
    <source>
        <dbReference type="Pfam" id="PF04677"/>
    </source>
</evidence>
<dbReference type="Pfam" id="PF04677">
    <property type="entry name" value="CwfJ_C_1"/>
    <property type="match status" value="1"/>
</dbReference>
<keyword evidence="4" id="KW-1185">Reference proteome</keyword>
<dbReference type="InterPro" id="IPR006768">
    <property type="entry name" value="Cwf19-like_C_dom-1"/>
</dbReference>
<protein>
    <submittedName>
        <fullName evidence="5">Cwf19-like C-terminal domain-containing protein</fullName>
    </submittedName>
</protein>
<evidence type="ECO:0000256" key="1">
    <source>
        <dbReference type="ARBA" id="ARBA00006795"/>
    </source>
</evidence>
<accession>A0A9J2P6Z6</accession>
<evidence type="ECO:0000313" key="5">
    <source>
        <dbReference type="WBParaSite" id="ALUE_0000567501-mRNA-1"/>
    </source>
</evidence>
<dbReference type="Pfam" id="PF04676">
    <property type="entry name" value="CwfJ_C_2"/>
    <property type="match status" value="1"/>
</dbReference>
<proteinExistence type="inferred from homology"/>
<evidence type="ECO:0000259" key="2">
    <source>
        <dbReference type="Pfam" id="PF04676"/>
    </source>
</evidence>
<reference evidence="5" key="1">
    <citation type="submission" date="2023-03" db="UniProtKB">
        <authorList>
            <consortium name="WormBaseParasite"/>
        </authorList>
    </citation>
    <scope>IDENTIFICATION</scope>
</reference>
<dbReference type="InterPro" id="IPR006767">
    <property type="entry name" value="Cwf19-like_C_dom-2"/>
</dbReference>
<name>A0A9J2P6Z6_ASCLU</name>